<dbReference type="AlphaFoldDB" id="A0A8J8B9Y9"/>
<comment type="caution">
    <text evidence="4">The sequence shown here is derived from an EMBL/GenBank/DDBJ whole genome shotgun (WGS) entry which is preliminary data.</text>
</comment>
<feature type="domain" description="Methyltransferase small" evidence="3">
    <location>
        <begin position="36"/>
        <end position="128"/>
    </location>
</feature>
<dbReference type="PANTHER" id="PTHR47739">
    <property type="entry name" value="TRNA1(VAL) (ADENINE(37)-N6)-METHYLTRANSFERASE"/>
    <property type="match status" value="1"/>
</dbReference>
<evidence type="ECO:0000256" key="1">
    <source>
        <dbReference type="ARBA" id="ARBA00022603"/>
    </source>
</evidence>
<evidence type="ECO:0000259" key="3">
    <source>
        <dbReference type="Pfam" id="PF05175"/>
    </source>
</evidence>
<dbReference type="GO" id="GO:0008170">
    <property type="term" value="F:N-methyltransferase activity"/>
    <property type="evidence" value="ECO:0007669"/>
    <property type="project" value="UniProtKB-ARBA"/>
</dbReference>
<keyword evidence="1 4" id="KW-0808">Transferase</keyword>
<organism evidence="4 5">
    <name type="scientific">Thetidibacter halocola</name>
    <dbReference type="NCBI Taxonomy" id="2827239"/>
    <lineage>
        <taxon>Bacteria</taxon>
        <taxon>Pseudomonadati</taxon>
        <taxon>Pseudomonadota</taxon>
        <taxon>Alphaproteobacteria</taxon>
        <taxon>Rhodobacterales</taxon>
        <taxon>Roseobacteraceae</taxon>
        <taxon>Thetidibacter</taxon>
    </lineage>
</organism>
<dbReference type="Proteomes" id="UP000681356">
    <property type="component" value="Unassembled WGS sequence"/>
</dbReference>
<reference evidence="4" key="1">
    <citation type="submission" date="2021-04" db="EMBL/GenBank/DDBJ databases">
        <authorList>
            <person name="Yoon J."/>
        </authorList>
    </citation>
    <scope>NUCLEOTIDE SEQUENCE</scope>
    <source>
        <strain evidence="4">KMU-90</strain>
    </source>
</reference>
<dbReference type="Pfam" id="PF05175">
    <property type="entry name" value="MTS"/>
    <property type="match status" value="1"/>
</dbReference>
<dbReference type="InterPro" id="IPR002052">
    <property type="entry name" value="DNA_methylase_N6_adenine_CS"/>
</dbReference>
<dbReference type="InterPro" id="IPR007848">
    <property type="entry name" value="Small_mtfrase_dom"/>
</dbReference>
<keyword evidence="1 4" id="KW-0489">Methyltransferase</keyword>
<dbReference type="EMBL" id="JAGTUU010000009">
    <property type="protein sequence ID" value="MBS0126349.1"/>
    <property type="molecule type" value="Genomic_DNA"/>
</dbReference>
<dbReference type="PANTHER" id="PTHR47739:SF1">
    <property type="entry name" value="TRNA1(VAL) (ADENINE(37)-N6)-METHYLTRANSFERASE"/>
    <property type="match status" value="1"/>
</dbReference>
<keyword evidence="5" id="KW-1185">Reference proteome</keyword>
<evidence type="ECO:0000256" key="2">
    <source>
        <dbReference type="ARBA" id="ARBA00022691"/>
    </source>
</evidence>
<evidence type="ECO:0000313" key="5">
    <source>
        <dbReference type="Proteomes" id="UP000681356"/>
    </source>
</evidence>
<dbReference type="InterPro" id="IPR029063">
    <property type="entry name" value="SAM-dependent_MTases_sf"/>
</dbReference>
<evidence type="ECO:0000313" key="4">
    <source>
        <dbReference type="EMBL" id="MBS0126349.1"/>
    </source>
</evidence>
<dbReference type="InterPro" id="IPR050210">
    <property type="entry name" value="tRNA_Adenine-N(6)_MTase"/>
</dbReference>
<dbReference type="CDD" id="cd02440">
    <property type="entry name" value="AdoMet_MTases"/>
    <property type="match status" value="1"/>
</dbReference>
<dbReference type="SUPFAM" id="SSF53335">
    <property type="entry name" value="S-adenosyl-L-methionine-dependent methyltransferases"/>
    <property type="match status" value="1"/>
</dbReference>
<protein>
    <submittedName>
        <fullName evidence="4">Methyltransferase</fullName>
    </submittedName>
</protein>
<dbReference type="GO" id="GO:0003676">
    <property type="term" value="F:nucleic acid binding"/>
    <property type="evidence" value="ECO:0007669"/>
    <property type="project" value="InterPro"/>
</dbReference>
<accession>A0A8J8B9Y9</accession>
<proteinExistence type="predicted"/>
<gene>
    <name evidence="4" type="ORF">KB874_19890</name>
</gene>
<name>A0A8J8B9Y9_9RHOB</name>
<keyword evidence="2" id="KW-0949">S-adenosyl-L-methionine</keyword>
<dbReference type="GO" id="GO:0008757">
    <property type="term" value="F:S-adenosylmethionine-dependent methyltransferase activity"/>
    <property type="evidence" value="ECO:0007669"/>
    <property type="project" value="UniProtKB-ARBA"/>
</dbReference>
<dbReference type="GO" id="GO:0032259">
    <property type="term" value="P:methylation"/>
    <property type="evidence" value="ECO:0007669"/>
    <property type="project" value="UniProtKB-KW"/>
</dbReference>
<dbReference type="PROSITE" id="PS00092">
    <property type="entry name" value="N6_MTASE"/>
    <property type="match status" value="1"/>
</dbReference>
<sequence>MTAEPDVTLTQDHFLGGRVRLWQPVAGYRAGVDPVLLAAACAARSGQAVLELGCGAGAALCCLGARVGGLRLDGLEIQPDYAALARRNLSENALTGTVFEGDVAVPPAAVRQVSYDHVIANPPYFEASKGLAAQDAGRDTGRAGAVPLADWLGLAARRLKPGGFATVIQRVERLPELMAAFDAVLGSLELMPLIPREGRGPRLILLRGRKDGRAPFRFHPGPIMHPGAAHGFDGEGYTLLFEAIFRDAASLPFPE</sequence>
<dbReference type="Gene3D" id="3.40.50.150">
    <property type="entry name" value="Vaccinia Virus protein VP39"/>
    <property type="match status" value="1"/>
</dbReference>